<dbReference type="SUPFAM" id="SSF117281">
    <property type="entry name" value="Kelch motif"/>
    <property type="match status" value="1"/>
</dbReference>
<dbReference type="Proteomes" id="UP000284702">
    <property type="component" value="Unassembled WGS sequence"/>
</dbReference>
<evidence type="ECO:0000259" key="3">
    <source>
        <dbReference type="PROSITE" id="PS50097"/>
    </source>
</evidence>
<keyword evidence="1" id="KW-0880">Kelch repeat</keyword>
<dbReference type="GO" id="GO:0071493">
    <property type="term" value="P:cellular response to UV-B"/>
    <property type="evidence" value="ECO:0007669"/>
    <property type="project" value="InterPro"/>
</dbReference>
<dbReference type="InterPro" id="IPR015943">
    <property type="entry name" value="WD40/YVTN_repeat-like_dom_sf"/>
</dbReference>
<dbReference type="GO" id="GO:0080008">
    <property type="term" value="C:Cul4-RING E3 ubiquitin ligase complex"/>
    <property type="evidence" value="ECO:0007669"/>
    <property type="project" value="InterPro"/>
</dbReference>
<sequence>MLARESGPVLSQLQSEMFLKQATRCAIGVVFGVHVASLTGIFEFTWTDVEKSFVSTYIAKGQVKWGQLRVDVMQFLKLEESPELMHAVAGFHKWAKHNLYSVSSNNTFPGHCGKKMAVMNPWKVRVLCSSRDTFMESSLMSKLPFNPRQFEYHPRDPSLLVFGTFSGQVVVWNHALNRAHYVSKAHQLSPTEQVLGLSWLHKPEYQDRFIVGTQKGTISMCSMDSTRSHEPTKQFVPFPHLSSVHVNLNDQHVLVSGNSHSVRIYDVQTGQIVRTFDDIHEKEINLSRFANLSSTLFATCSFDKTMKLWDTRSPDTTPIYTCTSQGENLTICFSPDDQRLLVSAIDDEFNQFSLLNGKLDWGYYSGRKHSALHTLSLRANPHDELKFCALVAYSDADHINELIENTMVGTEQSSDVEFIHTFCPSWEFKQATTTALLDDTATADVVLTVENQSIPAHSLVLSCRSHRMASVLACIREGRVYESPVSFDQVTDDGSQLTLCGLSLRVHCSLPSLRLFLVYLYSDDVDLPSYDPSTCQHLNQLHQLLSSCLRYLVVHRGVLGALTGFFPSIRYLLSEELKGCTHSHGVPECYGHLCLLDPHHRLLVVGGICHSTMHPSYISPKHILVLDMDASYGTKVDTTGECPSSLVFSAACALDAHQYLVCGGGHAQQPNDELLVFDTRAFIWSKLPPLSTPSPSLGRVGHSLTRDPTLQGDGCRLFLFGGCNVRTKEYYNDVHCLNVAPDNHLDWTCPTVLGTPPLASMAHSATTIRAHNSYGDACSVMVVFGGAGPGYLLSTLNILHLSETYLRWETPDSRGSIPGARYGHSAVWIQPSTTSSTNSILVFGGALSAPCQDLYMVEIIVGAHEQPSQATWSLVQTQGVPPSPRYRHTAVLSASARHMLVCGGIGNDSDKHSTSDVVVVLDLETREWANSTVKTIEPNLDHSVIVQQSSWYTDIVSLVDSPVQSDVVFCFDTNDGPLHAHSLFLTRSLHMRRMLHTGMLESLCGAVSLNKPKSTVRALLEFVYTDRLRVLPGDLMDLLDTAHSFNMSILSMLLQGIAVNLLDEANVGSMLVFADIHGLKSLKLGCVTFILQRWRWEEVERMFRSEVSVGLRDELELWGSTSGHAYMYNQAQYHIAV</sequence>
<dbReference type="PROSITE" id="PS00280">
    <property type="entry name" value="BPTI_KUNITZ_1"/>
    <property type="match status" value="1"/>
</dbReference>
<keyword evidence="5" id="KW-1185">Reference proteome</keyword>
<organism evidence="4 5">
    <name type="scientific">Aphanomyces astaci</name>
    <name type="common">Crayfish plague agent</name>
    <dbReference type="NCBI Taxonomy" id="112090"/>
    <lineage>
        <taxon>Eukaryota</taxon>
        <taxon>Sar</taxon>
        <taxon>Stramenopiles</taxon>
        <taxon>Oomycota</taxon>
        <taxon>Saprolegniomycetes</taxon>
        <taxon>Saprolegniales</taxon>
        <taxon>Verrucalvaceae</taxon>
        <taxon>Aphanomyces</taxon>
    </lineage>
</organism>
<dbReference type="InterPro" id="IPR020901">
    <property type="entry name" value="Prtase_inh_Kunz-CS"/>
</dbReference>
<proteinExistence type="predicted"/>
<dbReference type="VEuPathDB" id="FungiDB:H257_00694"/>
<dbReference type="PANTHER" id="PTHR47201:SF1">
    <property type="entry name" value="PROTEIN DWD HYPERSENSITIVE TO UV-B 1"/>
    <property type="match status" value="1"/>
</dbReference>
<dbReference type="InterPro" id="IPR046377">
    <property type="entry name" value="DHU1"/>
</dbReference>
<dbReference type="SUPFAM" id="SSF50978">
    <property type="entry name" value="WD40 repeat-like"/>
    <property type="match status" value="1"/>
</dbReference>
<dbReference type="SUPFAM" id="SSF54695">
    <property type="entry name" value="POZ domain"/>
    <property type="match status" value="2"/>
</dbReference>
<dbReference type="CDD" id="cd18186">
    <property type="entry name" value="BTB_POZ_ZBTB_KLHL-like"/>
    <property type="match status" value="2"/>
</dbReference>
<dbReference type="InterPro" id="IPR056737">
    <property type="entry name" value="Beta-prop_ATRN-MKLN-like"/>
</dbReference>
<evidence type="ECO:0000313" key="5">
    <source>
        <dbReference type="Proteomes" id="UP000284702"/>
    </source>
</evidence>
<dbReference type="SMART" id="SM00320">
    <property type="entry name" value="WD40"/>
    <property type="match status" value="4"/>
</dbReference>
<dbReference type="InterPro" id="IPR000210">
    <property type="entry name" value="BTB/POZ_dom"/>
</dbReference>
<comment type="caution">
    <text evidence="4">The sequence shown here is derived from an EMBL/GenBank/DDBJ whole genome shotgun (WGS) entry which is preliminary data.</text>
</comment>
<feature type="domain" description="BTB" evidence="3">
    <location>
        <begin position="965"/>
        <end position="1032"/>
    </location>
</feature>
<dbReference type="SMART" id="SM00225">
    <property type="entry name" value="BTB"/>
    <property type="match status" value="2"/>
</dbReference>
<dbReference type="InterPro" id="IPR011333">
    <property type="entry name" value="SKP1/BTB/POZ_sf"/>
</dbReference>
<dbReference type="Gene3D" id="2.120.10.80">
    <property type="entry name" value="Kelch-type beta propeller"/>
    <property type="match status" value="1"/>
</dbReference>
<evidence type="ECO:0000256" key="2">
    <source>
        <dbReference type="ARBA" id="ARBA00022737"/>
    </source>
</evidence>
<gene>
    <name evidence="4" type="ORF">B5M09_000412</name>
</gene>
<dbReference type="PROSITE" id="PS50097">
    <property type="entry name" value="BTB"/>
    <property type="match status" value="2"/>
</dbReference>
<dbReference type="Gene3D" id="3.30.710.10">
    <property type="entry name" value="Potassium Channel Kv1.1, Chain A"/>
    <property type="match status" value="2"/>
</dbReference>
<reference evidence="4" key="1">
    <citation type="submission" date="2018-07" db="EMBL/GenBank/DDBJ databases">
        <title>Annotation of Aphanomyces astaci genome assembly.</title>
        <authorList>
            <person name="Studholme D.J."/>
        </authorList>
    </citation>
    <scope>NUCLEOTIDE SEQUENCE [LARGE SCALE GENOMIC DNA]</scope>
    <source>
        <strain evidence="4">Pc</strain>
    </source>
</reference>
<accession>A0A425CUD7</accession>
<dbReference type="Gene3D" id="2.130.10.10">
    <property type="entry name" value="YVTN repeat-like/Quinoprotein amine dehydrogenase"/>
    <property type="match status" value="1"/>
</dbReference>
<dbReference type="VEuPathDB" id="FungiDB:H257_00693"/>
<protein>
    <recommendedName>
        <fullName evidence="3">BTB domain-containing protein</fullName>
    </recommendedName>
</protein>
<dbReference type="Pfam" id="PF00651">
    <property type="entry name" value="BTB"/>
    <property type="match status" value="1"/>
</dbReference>
<dbReference type="EMBL" id="MZMZ02003800">
    <property type="protein sequence ID" value="RQM20644.1"/>
    <property type="molecule type" value="Genomic_DNA"/>
</dbReference>
<dbReference type="PANTHER" id="PTHR47201">
    <property type="entry name" value="BNAC09G30780D PROTEIN"/>
    <property type="match status" value="1"/>
</dbReference>
<dbReference type="InterPro" id="IPR036322">
    <property type="entry name" value="WD40_repeat_dom_sf"/>
</dbReference>
<evidence type="ECO:0000313" key="4">
    <source>
        <dbReference type="EMBL" id="RQM20644.1"/>
    </source>
</evidence>
<feature type="domain" description="BTB" evidence="3">
    <location>
        <begin position="443"/>
        <end position="529"/>
    </location>
</feature>
<dbReference type="AlphaFoldDB" id="A0A425CUD7"/>
<dbReference type="InterPro" id="IPR015915">
    <property type="entry name" value="Kelch-typ_b-propeller"/>
</dbReference>
<dbReference type="Pfam" id="PF24981">
    <property type="entry name" value="Beta-prop_ATRN-LZTR1"/>
    <property type="match status" value="1"/>
</dbReference>
<name>A0A425CUD7_APHAT</name>
<keyword evidence="2" id="KW-0677">Repeat</keyword>
<dbReference type="InterPro" id="IPR001680">
    <property type="entry name" value="WD40_rpt"/>
</dbReference>
<evidence type="ECO:0000256" key="1">
    <source>
        <dbReference type="ARBA" id="ARBA00022441"/>
    </source>
</evidence>